<dbReference type="SUPFAM" id="SSF56176">
    <property type="entry name" value="FAD-binding/transporter-associated domain-like"/>
    <property type="match status" value="1"/>
</dbReference>
<evidence type="ECO:0000259" key="3">
    <source>
        <dbReference type="PROSITE" id="PS51387"/>
    </source>
</evidence>
<sequence>MEQPPLVLGETQYWLILIIIASIRTQLTSAMARLIALLATVPALISAAAISPSPAASTATNSSCRCLPTDPCWPSTADWNAFNKTLGGKLIATVPLASVCHSSSFGCFSASKCNQLKSVWDFPDTHIESASDPVAPFFANRGCDLFTAPDAGCVVGSLVQYSVKASTAADYQATIKFAQQKNIRLVIRNTGHDYYGKSTGTGALALWTHNIKTTQLLNYNANGYKGKAIKVGAGVQNSEAQIFAHANGLALVTGNGGSVGFAGGYSQGGGHGPLATKYGLAADQVLEWEVVTSTGQQLVATPSQNSDLYWALSGGGGGTYAAVLSMTVRAYPDLVSSAANLTFTNQGITDDVFYGAVAQFLTTLPSIVDSGASAVFLLAPGVFLLQPVNAPGVTKAQLQTLMNPTLNYLTSKGIGYDFHVDQFSTFLDSFNAYNPPPNVTEYNIGGRLIPRNLFTTASGAASVASVYQFINNAGGVVSGVSVNVSNGAKVSNAVNPAWRTAITSTVIGVPYDPLVFQNNLNAQKNITSVLVPKLDALSPIKGAYLNEADMNQPNFQQVFYGNNYAKLKSIKNKYDPTGTFFGLTAVGSDDWTVDSTTGKLCKVA</sequence>
<dbReference type="GO" id="GO:0016491">
    <property type="term" value="F:oxidoreductase activity"/>
    <property type="evidence" value="ECO:0007669"/>
    <property type="project" value="UniProtKB-KW"/>
</dbReference>
<dbReference type="InterPro" id="IPR050432">
    <property type="entry name" value="FAD-linked_Oxidoreductases_BP"/>
</dbReference>
<dbReference type="Pfam" id="PF01565">
    <property type="entry name" value="FAD_binding_4"/>
    <property type="match status" value="1"/>
</dbReference>
<evidence type="ECO:0000256" key="1">
    <source>
        <dbReference type="ARBA" id="ARBA00005466"/>
    </source>
</evidence>
<protein>
    <recommendedName>
        <fullName evidence="3">FAD-binding PCMH-type domain-containing protein</fullName>
    </recommendedName>
</protein>
<accession>A0A9P8KSP3</accession>
<dbReference type="PANTHER" id="PTHR13878">
    <property type="entry name" value="GULONOLACTONE OXIDASE"/>
    <property type="match status" value="1"/>
</dbReference>
<dbReference type="Proteomes" id="UP000826573">
    <property type="component" value="Unassembled WGS sequence"/>
</dbReference>
<dbReference type="Gene3D" id="3.30.465.10">
    <property type="match status" value="2"/>
</dbReference>
<evidence type="ECO:0000313" key="5">
    <source>
        <dbReference type="Proteomes" id="UP000826573"/>
    </source>
</evidence>
<evidence type="ECO:0000256" key="2">
    <source>
        <dbReference type="ARBA" id="ARBA00023002"/>
    </source>
</evidence>
<dbReference type="EMBL" id="JAIMJC010000003">
    <property type="protein sequence ID" value="KAH0527273.1"/>
    <property type="molecule type" value="Genomic_DNA"/>
</dbReference>
<keyword evidence="2" id="KW-0560">Oxidoreductase</keyword>
<dbReference type="InterPro" id="IPR012951">
    <property type="entry name" value="BBE"/>
</dbReference>
<dbReference type="InterPro" id="IPR016166">
    <property type="entry name" value="FAD-bd_PCMH"/>
</dbReference>
<gene>
    <name evidence="4" type="ORF">TsFJ059_002293</name>
</gene>
<dbReference type="GO" id="GO:0071949">
    <property type="term" value="F:FAD binding"/>
    <property type="evidence" value="ECO:0007669"/>
    <property type="project" value="InterPro"/>
</dbReference>
<dbReference type="InterPro" id="IPR016169">
    <property type="entry name" value="FAD-bd_PCMH_sub2"/>
</dbReference>
<organism evidence="4 5">
    <name type="scientific">Trichoderma semiorbis</name>
    <dbReference type="NCBI Taxonomy" id="1491008"/>
    <lineage>
        <taxon>Eukaryota</taxon>
        <taxon>Fungi</taxon>
        <taxon>Dikarya</taxon>
        <taxon>Ascomycota</taxon>
        <taxon>Pezizomycotina</taxon>
        <taxon>Sordariomycetes</taxon>
        <taxon>Hypocreomycetidae</taxon>
        <taxon>Hypocreales</taxon>
        <taxon>Hypocreaceae</taxon>
        <taxon>Trichoderma</taxon>
    </lineage>
</organism>
<dbReference type="Pfam" id="PF08031">
    <property type="entry name" value="BBE"/>
    <property type="match status" value="1"/>
</dbReference>
<name>A0A9P8KSP3_9HYPO</name>
<reference evidence="4 5" key="1">
    <citation type="submission" date="2021-08" db="EMBL/GenBank/DDBJ databases">
        <title>The highly contiguous genome resource for Trichoderma semiorbis FJ059, a fungal antagonistic to plant pathogens.</title>
        <authorList>
            <person name="Liu T."/>
        </authorList>
    </citation>
    <scope>NUCLEOTIDE SEQUENCE [LARGE SCALE GENOMIC DNA]</scope>
    <source>
        <strain evidence="4 5">FJ059</strain>
    </source>
</reference>
<feature type="domain" description="FAD-binding PCMH-type" evidence="3">
    <location>
        <begin position="147"/>
        <end position="333"/>
    </location>
</feature>
<comment type="caution">
    <text evidence="4">The sequence shown here is derived from an EMBL/GenBank/DDBJ whole genome shotgun (WGS) entry which is preliminary data.</text>
</comment>
<proteinExistence type="inferred from homology"/>
<dbReference type="InterPro" id="IPR006094">
    <property type="entry name" value="Oxid_FAD_bind_N"/>
</dbReference>
<dbReference type="AlphaFoldDB" id="A0A9P8KSP3"/>
<dbReference type="PANTHER" id="PTHR13878:SF91">
    <property type="entry name" value="FAD BINDING DOMAIN PROTEIN (AFU_ORTHOLOGUE AFUA_6G12070)-RELATED"/>
    <property type="match status" value="1"/>
</dbReference>
<dbReference type="PROSITE" id="PS51387">
    <property type="entry name" value="FAD_PCMH"/>
    <property type="match status" value="1"/>
</dbReference>
<evidence type="ECO:0000313" key="4">
    <source>
        <dbReference type="EMBL" id="KAH0527273.1"/>
    </source>
</evidence>
<dbReference type="InterPro" id="IPR036318">
    <property type="entry name" value="FAD-bd_PCMH-like_sf"/>
</dbReference>
<comment type="similarity">
    <text evidence="1">Belongs to the oxygen-dependent FAD-linked oxidoreductase family.</text>
</comment>
<keyword evidence="5" id="KW-1185">Reference proteome</keyword>